<dbReference type="EMBL" id="JAIWYP010000001">
    <property type="protein sequence ID" value="KAH3879985.1"/>
    <property type="molecule type" value="Genomic_DNA"/>
</dbReference>
<dbReference type="InterPro" id="IPR002049">
    <property type="entry name" value="LE_dom"/>
</dbReference>
<dbReference type="InterPro" id="IPR000742">
    <property type="entry name" value="EGF"/>
</dbReference>
<dbReference type="PANTHER" id="PTHR24035:SF109">
    <property type="entry name" value="PROTEIN DRAPER"/>
    <property type="match status" value="1"/>
</dbReference>
<accession>A0A9D4MPR9</accession>
<feature type="region of interest" description="Disordered" evidence="1">
    <location>
        <begin position="1"/>
        <end position="20"/>
    </location>
</feature>
<evidence type="ECO:0000256" key="1">
    <source>
        <dbReference type="SAM" id="MobiDB-lite"/>
    </source>
</evidence>
<proteinExistence type="predicted"/>
<dbReference type="PANTHER" id="PTHR24035">
    <property type="entry name" value="MULTIPLE EPIDERMAL GROWTH FACTOR-LIKE DOMAINS PROTEIN"/>
    <property type="match status" value="1"/>
</dbReference>
<dbReference type="AlphaFoldDB" id="A0A9D4MPR9"/>
<dbReference type="InterPro" id="IPR052108">
    <property type="entry name" value="MEGF/SIB"/>
</dbReference>
<evidence type="ECO:0000313" key="4">
    <source>
        <dbReference type="EMBL" id="KAH3879985.1"/>
    </source>
</evidence>
<protein>
    <submittedName>
        <fullName evidence="4">Uncharacterized protein</fullName>
    </submittedName>
</protein>
<dbReference type="Gene3D" id="2.10.25.10">
    <property type="entry name" value="Laminin"/>
    <property type="match status" value="1"/>
</dbReference>
<keyword evidence="5" id="KW-1185">Reference proteome</keyword>
<feature type="domain" description="EGF-like" evidence="2">
    <location>
        <begin position="281"/>
        <end position="292"/>
    </location>
</feature>
<comment type="caution">
    <text evidence="4">The sequence shown here is derived from an EMBL/GenBank/DDBJ whole genome shotgun (WGS) entry which is preliminary data.</text>
</comment>
<gene>
    <name evidence="4" type="ORF">DPMN_003897</name>
</gene>
<feature type="domain" description="Laminin EGF-like" evidence="3">
    <location>
        <begin position="281"/>
        <end position="304"/>
    </location>
</feature>
<dbReference type="CDD" id="cd00055">
    <property type="entry name" value="EGF_Lam"/>
    <property type="match status" value="1"/>
</dbReference>
<organism evidence="4 5">
    <name type="scientific">Dreissena polymorpha</name>
    <name type="common">Zebra mussel</name>
    <name type="synonym">Mytilus polymorpha</name>
    <dbReference type="NCBI Taxonomy" id="45954"/>
    <lineage>
        <taxon>Eukaryota</taxon>
        <taxon>Metazoa</taxon>
        <taxon>Spiralia</taxon>
        <taxon>Lophotrochozoa</taxon>
        <taxon>Mollusca</taxon>
        <taxon>Bivalvia</taxon>
        <taxon>Autobranchia</taxon>
        <taxon>Heteroconchia</taxon>
        <taxon>Euheterodonta</taxon>
        <taxon>Imparidentia</taxon>
        <taxon>Neoheterodontei</taxon>
        <taxon>Myida</taxon>
        <taxon>Dreissenoidea</taxon>
        <taxon>Dreissenidae</taxon>
        <taxon>Dreissena</taxon>
    </lineage>
</organism>
<dbReference type="Proteomes" id="UP000828390">
    <property type="component" value="Unassembled WGS sequence"/>
</dbReference>
<evidence type="ECO:0000259" key="2">
    <source>
        <dbReference type="PROSITE" id="PS00022"/>
    </source>
</evidence>
<dbReference type="PROSITE" id="PS00022">
    <property type="entry name" value="EGF_1"/>
    <property type="match status" value="1"/>
</dbReference>
<reference evidence="4" key="1">
    <citation type="journal article" date="2019" name="bioRxiv">
        <title>The Genome of the Zebra Mussel, Dreissena polymorpha: A Resource for Invasive Species Research.</title>
        <authorList>
            <person name="McCartney M.A."/>
            <person name="Auch B."/>
            <person name="Kono T."/>
            <person name="Mallez S."/>
            <person name="Zhang Y."/>
            <person name="Obille A."/>
            <person name="Becker A."/>
            <person name="Abrahante J.E."/>
            <person name="Garbe J."/>
            <person name="Badalamenti J.P."/>
            <person name="Herman A."/>
            <person name="Mangelson H."/>
            <person name="Liachko I."/>
            <person name="Sullivan S."/>
            <person name="Sone E.D."/>
            <person name="Koren S."/>
            <person name="Silverstein K.A.T."/>
            <person name="Beckman K.B."/>
            <person name="Gohl D.M."/>
        </authorList>
    </citation>
    <scope>NUCLEOTIDE SEQUENCE</scope>
    <source>
        <strain evidence="4">Duluth1</strain>
        <tissue evidence="4">Whole animal</tissue>
    </source>
</reference>
<sequence length="679" mass="73043">MTLTRIGPSVGMTDNPPQPGTIQTTSFIVSKECFNDGGRISIGKPIGPMDATVGVACTGSFSGNVDNFKVFIDGKSTPSVSYDFDKVIDGSVLVDSSGNGHDLKIIDPYNKGNSSLTPSVLPAPEIKPEVSISYENETSKQIIVEYCTSLFTNIKIQSECSGLGDSTRQVFSDKCTEKYLRDGKDSAVYTLASYLDLCYKQLKNKTAEEGTTRLLCFLRPDLAGYVGENCDIPCVNPDISDPTTCSCRVGYFGPKCDQVCPGGADNPCSNNGKCHNVTGLCSCTINRAGADCSQCASGYSGADCSVTTITPPTTSIVSGSFSGNSYLKTPDGAEIQVNNYDQPVVLYNHSSMLIEVQKGPTENYESGVKAIAYSAGGTNVTIYPHDSGTVKVNGEIVPLGTVTLPGGYQLNKTSLEVITCTGPNNFKSTIFLNDDSMSTQLSVSKTSCNQATGLLGCQTFSPSVCASTDIACIIRAVGLSKASTTYNITEEDIKKYLQHYSKPFENTVFKSVGDVEVTAGYALEVSNRGSVQLPPFDAEMLNSNSTTYSFETRAKFETKTDCTVLSVSNQNTTLGIIMKNGYYYVKYGEFEYPTNCPVTNNTWTNVGLSIDQKTGICLFHEIHDGGNSIYKQINMTQSILIYGPPVQEGGKTVLGKWQNVLTGLPYICFRRVYLTSDCV</sequence>
<name>A0A9D4MPR9_DREPO</name>
<reference evidence="4" key="2">
    <citation type="submission" date="2020-11" db="EMBL/GenBank/DDBJ databases">
        <authorList>
            <person name="McCartney M.A."/>
            <person name="Auch B."/>
            <person name="Kono T."/>
            <person name="Mallez S."/>
            <person name="Becker A."/>
            <person name="Gohl D.M."/>
            <person name="Silverstein K.A.T."/>
            <person name="Koren S."/>
            <person name="Bechman K.B."/>
            <person name="Herman A."/>
            <person name="Abrahante J.E."/>
            <person name="Garbe J."/>
        </authorList>
    </citation>
    <scope>NUCLEOTIDE SEQUENCE</scope>
    <source>
        <strain evidence="4">Duluth1</strain>
        <tissue evidence="4">Whole animal</tissue>
    </source>
</reference>
<dbReference type="PROSITE" id="PS01248">
    <property type="entry name" value="EGF_LAM_1"/>
    <property type="match status" value="1"/>
</dbReference>
<evidence type="ECO:0000259" key="3">
    <source>
        <dbReference type="PROSITE" id="PS01248"/>
    </source>
</evidence>
<evidence type="ECO:0000313" key="5">
    <source>
        <dbReference type="Proteomes" id="UP000828390"/>
    </source>
</evidence>